<reference evidence="2" key="1">
    <citation type="submission" date="2013-05" db="EMBL/GenBank/DDBJ databases">
        <title>The Genome sequence of Mucor circinelloides f. circinelloides 1006PhL.</title>
        <authorList>
            <consortium name="The Broad Institute Genomics Platform"/>
            <person name="Cuomo C."/>
            <person name="Earl A."/>
            <person name="Findley K."/>
            <person name="Lee S.C."/>
            <person name="Walker B."/>
            <person name="Young S."/>
            <person name="Zeng Q."/>
            <person name="Gargeya S."/>
            <person name="Fitzgerald M."/>
            <person name="Haas B."/>
            <person name="Abouelleil A."/>
            <person name="Allen A.W."/>
            <person name="Alvarado L."/>
            <person name="Arachchi H.M."/>
            <person name="Berlin A.M."/>
            <person name="Chapman S.B."/>
            <person name="Gainer-Dewar J."/>
            <person name="Goldberg J."/>
            <person name="Griggs A."/>
            <person name="Gujja S."/>
            <person name="Hansen M."/>
            <person name="Howarth C."/>
            <person name="Imamovic A."/>
            <person name="Ireland A."/>
            <person name="Larimer J."/>
            <person name="McCowan C."/>
            <person name="Murphy C."/>
            <person name="Pearson M."/>
            <person name="Poon T.W."/>
            <person name="Priest M."/>
            <person name="Roberts A."/>
            <person name="Saif S."/>
            <person name="Shea T."/>
            <person name="Sisk P."/>
            <person name="Sykes S."/>
            <person name="Wortman J."/>
            <person name="Nusbaum C."/>
            <person name="Birren B."/>
        </authorList>
    </citation>
    <scope>NUCLEOTIDE SEQUENCE [LARGE SCALE GENOMIC DNA]</scope>
    <source>
        <strain evidence="2">1006PhL</strain>
    </source>
</reference>
<dbReference type="VEuPathDB" id="FungiDB:HMPREF1544_11705"/>
<dbReference type="EMBL" id="KE124164">
    <property type="protein sequence ID" value="EPB81556.1"/>
    <property type="molecule type" value="Genomic_DNA"/>
</dbReference>
<evidence type="ECO:0000313" key="2">
    <source>
        <dbReference type="Proteomes" id="UP000014254"/>
    </source>
</evidence>
<gene>
    <name evidence="1" type="ORF">HMPREF1544_11705</name>
</gene>
<protein>
    <submittedName>
        <fullName evidence="1">Uncharacterized protein</fullName>
    </submittedName>
</protein>
<proteinExistence type="predicted"/>
<organism evidence="1 2">
    <name type="scientific">Mucor circinelloides f. circinelloides (strain 1006PhL)</name>
    <name type="common">Mucormycosis agent</name>
    <name type="synonym">Calyptromyces circinelloides</name>
    <dbReference type="NCBI Taxonomy" id="1220926"/>
    <lineage>
        <taxon>Eukaryota</taxon>
        <taxon>Fungi</taxon>
        <taxon>Fungi incertae sedis</taxon>
        <taxon>Mucoromycota</taxon>
        <taxon>Mucoromycotina</taxon>
        <taxon>Mucoromycetes</taxon>
        <taxon>Mucorales</taxon>
        <taxon>Mucorineae</taxon>
        <taxon>Mucoraceae</taxon>
        <taxon>Mucor</taxon>
    </lineage>
</organism>
<accession>S2IV67</accession>
<evidence type="ECO:0000313" key="1">
    <source>
        <dbReference type="EMBL" id="EPB81556.1"/>
    </source>
</evidence>
<dbReference type="Proteomes" id="UP000014254">
    <property type="component" value="Unassembled WGS sequence"/>
</dbReference>
<dbReference type="AlphaFoldDB" id="S2IV67"/>
<dbReference type="InParanoid" id="S2IV67"/>
<name>S2IV67_MUCC1</name>
<keyword evidence="2" id="KW-1185">Reference proteome</keyword>
<sequence>MPSFLTLIIQRFYADEYKHQRHLWAVHRMNLVRLRPTKTLLLQLTEIILTFTAYPATTLTNQEQAIYIIISKLMV</sequence>